<dbReference type="STRING" id="913774.A0A0C3DPC7"/>
<keyword evidence="3" id="KW-1185">Reference proteome</keyword>
<dbReference type="Proteomes" id="UP000054321">
    <property type="component" value="Unassembled WGS sequence"/>
</dbReference>
<dbReference type="InParanoid" id="A0A0C3DPC7"/>
<organism evidence="2 3">
    <name type="scientific">Oidiodendron maius (strain Zn)</name>
    <dbReference type="NCBI Taxonomy" id="913774"/>
    <lineage>
        <taxon>Eukaryota</taxon>
        <taxon>Fungi</taxon>
        <taxon>Dikarya</taxon>
        <taxon>Ascomycota</taxon>
        <taxon>Pezizomycotina</taxon>
        <taxon>Leotiomycetes</taxon>
        <taxon>Leotiomycetes incertae sedis</taxon>
        <taxon>Myxotrichaceae</taxon>
        <taxon>Oidiodendron</taxon>
    </lineage>
</organism>
<dbReference type="AlphaFoldDB" id="A0A0C3DPC7"/>
<feature type="compositionally biased region" description="Basic and acidic residues" evidence="1">
    <location>
        <begin position="185"/>
        <end position="197"/>
    </location>
</feature>
<reference evidence="2 3" key="1">
    <citation type="submission" date="2014-04" db="EMBL/GenBank/DDBJ databases">
        <authorList>
            <consortium name="DOE Joint Genome Institute"/>
            <person name="Kuo A."/>
            <person name="Martino E."/>
            <person name="Perotto S."/>
            <person name="Kohler A."/>
            <person name="Nagy L.G."/>
            <person name="Floudas D."/>
            <person name="Copeland A."/>
            <person name="Barry K.W."/>
            <person name="Cichocki N."/>
            <person name="Veneault-Fourrey C."/>
            <person name="LaButti K."/>
            <person name="Lindquist E.A."/>
            <person name="Lipzen A."/>
            <person name="Lundell T."/>
            <person name="Morin E."/>
            <person name="Murat C."/>
            <person name="Sun H."/>
            <person name="Tunlid A."/>
            <person name="Henrissat B."/>
            <person name="Grigoriev I.V."/>
            <person name="Hibbett D.S."/>
            <person name="Martin F."/>
            <person name="Nordberg H.P."/>
            <person name="Cantor M.N."/>
            <person name="Hua S.X."/>
        </authorList>
    </citation>
    <scope>NUCLEOTIDE SEQUENCE [LARGE SCALE GENOMIC DNA]</scope>
    <source>
        <strain evidence="2 3">Zn</strain>
    </source>
</reference>
<evidence type="ECO:0000313" key="2">
    <source>
        <dbReference type="EMBL" id="KIN03913.1"/>
    </source>
</evidence>
<evidence type="ECO:0000256" key="1">
    <source>
        <dbReference type="SAM" id="MobiDB-lite"/>
    </source>
</evidence>
<proteinExistence type="predicted"/>
<feature type="compositionally biased region" description="Polar residues" evidence="1">
    <location>
        <begin position="399"/>
        <end position="410"/>
    </location>
</feature>
<feature type="region of interest" description="Disordered" evidence="1">
    <location>
        <begin position="178"/>
        <end position="197"/>
    </location>
</feature>
<reference evidence="3" key="2">
    <citation type="submission" date="2015-01" db="EMBL/GenBank/DDBJ databases">
        <title>Evolutionary Origins and Diversification of the Mycorrhizal Mutualists.</title>
        <authorList>
            <consortium name="DOE Joint Genome Institute"/>
            <consortium name="Mycorrhizal Genomics Consortium"/>
            <person name="Kohler A."/>
            <person name="Kuo A."/>
            <person name="Nagy L.G."/>
            <person name="Floudas D."/>
            <person name="Copeland A."/>
            <person name="Barry K.W."/>
            <person name="Cichocki N."/>
            <person name="Veneault-Fourrey C."/>
            <person name="LaButti K."/>
            <person name="Lindquist E.A."/>
            <person name="Lipzen A."/>
            <person name="Lundell T."/>
            <person name="Morin E."/>
            <person name="Murat C."/>
            <person name="Riley R."/>
            <person name="Ohm R."/>
            <person name="Sun H."/>
            <person name="Tunlid A."/>
            <person name="Henrissat B."/>
            <person name="Grigoriev I.V."/>
            <person name="Hibbett D.S."/>
            <person name="Martin F."/>
        </authorList>
    </citation>
    <scope>NUCLEOTIDE SEQUENCE [LARGE SCALE GENOMIC DNA]</scope>
    <source>
        <strain evidence="3">Zn</strain>
    </source>
</reference>
<protein>
    <submittedName>
        <fullName evidence="2">Uncharacterized protein</fullName>
    </submittedName>
</protein>
<gene>
    <name evidence="2" type="ORF">OIDMADRAFT_118469</name>
</gene>
<name>A0A0C3DPC7_OIDMZ</name>
<evidence type="ECO:0000313" key="3">
    <source>
        <dbReference type="Proteomes" id="UP000054321"/>
    </source>
</evidence>
<dbReference type="HOGENOM" id="CLU_033453_0_0_1"/>
<accession>A0A0C3DPC7</accession>
<dbReference type="OrthoDB" id="5428259at2759"/>
<feature type="region of interest" description="Disordered" evidence="1">
    <location>
        <begin position="399"/>
        <end position="423"/>
    </location>
</feature>
<dbReference type="EMBL" id="KN832873">
    <property type="protein sequence ID" value="KIN03913.1"/>
    <property type="molecule type" value="Genomic_DNA"/>
</dbReference>
<sequence length="529" mass="59831">MPKIKHNDSSIQLQCALCPKNPHFSDVSHLLTHIASKSHLSHRFKLQIKAQSEPAARQHLDNFDQWYRNNNLDVLLSSRMAAKEQKKSAKERKGGRFQFSKSFVSNSRFNKMQYTSTPIFRAAIPRMHLWPTTTNAAPMLDCDWEQDFVYSTPTSRPQVPNFSYQETPENTTLSGLLDPQLTTPKKKDQIGDDKVHEKLSDSTKLKGIYWPGMDLFDSATPEMKRMRNQRKDGSVLEQMIATSNVVEPVEFVYHADGELRNTRDIFGPLSIENSPRRSPRNATFDDMNINTSIPRAQPKQNASFAHSKLKYYQKYCSPLSHIPYKAQPTPNPLAAFGNRFMTTAEENEEFRLTVGDMAKKRSFDIFQDSGEVSPGRTESPFEDARFDFICNGLSKFSGSVNQTRQTSPSPSAKPASMRNFDKENNRPEAPVQIQGHRQLSIPPGFPPQVFQDSTFNPLYNPLNSYYNRPSEYEHSSFNDGTIVANGLYSNFHGDFKLLDATPRGPRQPSQAGYGAGASNMSRGGMNFGI</sequence>